<dbReference type="PANTHER" id="PTHR30055:SF234">
    <property type="entry name" value="HTH-TYPE TRANSCRIPTIONAL REGULATOR BETI"/>
    <property type="match status" value="1"/>
</dbReference>
<evidence type="ECO:0000256" key="2">
    <source>
        <dbReference type="ARBA" id="ARBA00023125"/>
    </source>
</evidence>
<dbReference type="InterPro" id="IPR050109">
    <property type="entry name" value="HTH-type_TetR-like_transc_reg"/>
</dbReference>
<dbReference type="EMBL" id="JBEXIP010000036">
    <property type="protein sequence ID" value="MET8437353.1"/>
    <property type="molecule type" value="Genomic_DNA"/>
</dbReference>
<keyword evidence="1" id="KW-0805">Transcription regulation</keyword>
<dbReference type="InterPro" id="IPR009057">
    <property type="entry name" value="Homeodomain-like_sf"/>
</dbReference>
<dbReference type="Pfam" id="PF17929">
    <property type="entry name" value="TetR_C_34"/>
    <property type="match status" value="1"/>
</dbReference>
<keyword evidence="3" id="KW-0804">Transcription</keyword>
<evidence type="ECO:0000313" key="7">
    <source>
        <dbReference type="Proteomes" id="UP001550044"/>
    </source>
</evidence>
<keyword evidence="2 4" id="KW-0238">DNA-binding</keyword>
<dbReference type="Gene3D" id="1.10.357.10">
    <property type="entry name" value="Tetracycline Repressor, domain 2"/>
    <property type="match status" value="1"/>
</dbReference>
<evidence type="ECO:0000259" key="5">
    <source>
        <dbReference type="PROSITE" id="PS50977"/>
    </source>
</evidence>
<reference evidence="6 7" key="1">
    <citation type="submission" date="2024-06" db="EMBL/GenBank/DDBJ databases">
        <title>The Natural Products Discovery Center: Release of the First 8490 Sequenced Strains for Exploring Actinobacteria Biosynthetic Diversity.</title>
        <authorList>
            <person name="Kalkreuter E."/>
            <person name="Kautsar S.A."/>
            <person name="Yang D."/>
            <person name="Bader C.D."/>
            <person name="Teijaro C.N."/>
            <person name="Fluegel L."/>
            <person name="Davis C.M."/>
            <person name="Simpson J.R."/>
            <person name="Lauterbach L."/>
            <person name="Steele A.D."/>
            <person name="Gui C."/>
            <person name="Meng S."/>
            <person name="Li G."/>
            <person name="Viehrig K."/>
            <person name="Ye F."/>
            <person name="Su P."/>
            <person name="Kiefer A.F."/>
            <person name="Nichols A."/>
            <person name="Cepeda A.J."/>
            <person name="Yan W."/>
            <person name="Fan B."/>
            <person name="Jiang Y."/>
            <person name="Adhikari A."/>
            <person name="Zheng C.-J."/>
            <person name="Schuster L."/>
            <person name="Cowan T.M."/>
            <person name="Smanski M.J."/>
            <person name="Chevrette M.G."/>
            <person name="De Carvalho L.P.S."/>
            <person name="Shen B."/>
        </authorList>
    </citation>
    <scope>NUCLEOTIDE SEQUENCE [LARGE SCALE GENOMIC DNA]</scope>
    <source>
        <strain evidence="6 7">NPDC005137</strain>
    </source>
</reference>
<proteinExistence type="predicted"/>
<accession>A0ABV2UKS8</accession>
<feature type="DNA-binding region" description="H-T-H motif" evidence="4">
    <location>
        <begin position="42"/>
        <end position="61"/>
    </location>
</feature>
<sequence length="231" mass="25210">MSQTESTAFQRARRPEQVEIRKQTILDAAEALLGEMPIAEISLRELSRRVGLSKTNVVRYFETREAVFLELLRRSQQAWLDTLERDLPPAGSAPHHVVCGAIAASLAQRPLLCELWSALATVLERNVSLESVRAFKLSNLEAQVRFAGLVSDRVPELGDDAARELAALCTVAVAGLWPFANPSPTVLAATEDPRLAGSRIDFATMLSRHLDLLVTGLLHLPATSPTPLSGQ</sequence>
<evidence type="ECO:0000256" key="1">
    <source>
        <dbReference type="ARBA" id="ARBA00023015"/>
    </source>
</evidence>
<feature type="domain" description="HTH tetR-type" evidence="5">
    <location>
        <begin position="19"/>
        <end position="79"/>
    </location>
</feature>
<dbReference type="PANTHER" id="PTHR30055">
    <property type="entry name" value="HTH-TYPE TRANSCRIPTIONAL REGULATOR RUTR"/>
    <property type="match status" value="1"/>
</dbReference>
<dbReference type="SUPFAM" id="SSF46689">
    <property type="entry name" value="Homeodomain-like"/>
    <property type="match status" value="1"/>
</dbReference>
<name>A0ABV2UKS8_9ACTN</name>
<gene>
    <name evidence="6" type="ORF">ABZV61_32285</name>
</gene>
<dbReference type="PROSITE" id="PS50977">
    <property type="entry name" value="HTH_TETR_2"/>
    <property type="match status" value="1"/>
</dbReference>
<evidence type="ECO:0000313" key="6">
    <source>
        <dbReference type="EMBL" id="MET8437353.1"/>
    </source>
</evidence>
<dbReference type="Pfam" id="PF00440">
    <property type="entry name" value="TetR_N"/>
    <property type="match status" value="1"/>
</dbReference>
<evidence type="ECO:0000256" key="3">
    <source>
        <dbReference type="ARBA" id="ARBA00023163"/>
    </source>
</evidence>
<keyword evidence="7" id="KW-1185">Reference proteome</keyword>
<dbReference type="InterPro" id="IPR001647">
    <property type="entry name" value="HTH_TetR"/>
</dbReference>
<dbReference type="RefSeq" id="WP_356504578.1">
    <property type="nucleotide sequence ID" value="NZ_JBEXEF010000085.1"/>
</dbReference>
<dbReference type="Proteomes" id="UP001550044">
    <property type="component" value="Unassembled WGS sequence"/>
</dbReference>
<comment type="caution">
    <text evidence="6">The sequence shown here is derived from an EMBL/GenBank/DDBJ whole genome shotgun (WGS) entry which is preliminary data.</text>
</comment>
<organism evidence="6 7">
    <name type="scientific">Streptomyces sp. 900116325</name>
    <dbReference type="NCBI Taxonomy" id="3154295"/>
    <lineage>
        <taxon>Bacteria</taxon>
        <taxon>Bacillati</taxon>
        <taxon>Actinomycetota</taxon>
        <taxon>Actinomycetes</taxon>
        <taxon>Kitasatosporales</taxon>
        <taxon>Streptomycetaceae</taxon>
        <taxon>Streptomyces</taxon>
    </lineage>
</organism>
<evidence type="ECO:0000256" key="4">
    <source>
        <dbReference type="PROSITE-ProRule" id="PRU00335"/>
    </source>
</evidence>
<dbReference type="InterPro" id="IPR041483">
    <property type="entry name" value="TetR_C_34"/>
</dbReference>
<protein>
    <submittedName>
        <fullName evidence="6">TetR family transcriptional regulator</fullName>
    </submittedName>
</protein>